<dbReference type="CDD" id="cd01941">
    <property type="entry name" value="YeiC_kinase_like"/>
    <property type="match status" value="1"/>
</dbReference>
<dbReference type="Proteomes" id="UP001495147">
    <property type="component" value="Unassembled WGS sequence"/>
</dbReference>
<organism evidence="4 5">
    <name type="scientific">Roseateles paludis</name>
    <dbReference type="NCBI Taxonomy" id="3145238"/>
    <lineage>
        <taxon>Bacteria</taxon>
        <taxon>Pseudomonadati</taxon>
        <taxon>Pseudomonadota</taxon>
        <taxon>Betaproteobacteria</taxon>
        <taxon>Burkholderiales</taxon>
        <taxon>Sphaerotilaceae</taxon>
        <taxon>Roseateles</taxon>
    </lineage>
</organism>
<feature type="domain" description="Carbohydrate kinase PfkB" evidence="3">
    <location>
        <begin position="3"/>
        <end position="287"/>
    </location>
</feature>
<dbReference type="PANTHER" id="PTHR10584:SF166">
    <property type="entry name" value="RIBOKINASE"/>
    <property type="match status" value="1"/>
</dbReference>
<evidence type="ECO:0000256" key="2">
    <source>
        <dbReference type="ARBA" id="ARBA00022777"/>
    </source>
</evidence>
<dbReference type="PROSITE" id="PS00583">
    <property type="entry name" value="PFKB_KINASES_1"/>
    <property type="match status" value="1"/>
</dbReference>
<name>A0ABV0FW40_9BURK</name>
<proteinExistence type="predicted"/>
<gene>
    <name evidence="4" type="ORF">ABDJ85_01540</name>
</gene>
<evidence type="ECO:0000256" key="1">
    <source>
        <dbReference type="ARBA" id="ARBA00022679"/>
    </source>
</evidence>
<dbReference type="Gene3D" id="3.40.1190.20">
    <property type="match status" value="1"/>
</dbReference>
<dbReference type="PANTHER" id="PTHR10584">
    <property type="entry name" value="SUGAR KINASE"/>
    <property type="match status" value="1"/>
</dbReference>
<keyword evidence="5" id="KW-1185">Reference proteome</keyword>
<dbReference type="InterPro" id="IPR029056">
    <property type="entry name" value="Ribokinase-like"/>
</dbReference>
<dbReference type="InterPro" id="IPR002173">
    <property type="entry name" value="Carboh/pur_kinase_PfkB_CS"/>
</dbReference>
<evidence type="ECO:0000313" key="5">
    <source>
        <dbReference type="Proteomes" id="UP001495147"/>
    </source>
</evidence>
<dbReference type="EMBL" id="JBDPZD010000001">
    <property type="protein sequence ID" value="MEO3690132.1"/>
    <property type="molecule type" value="Genomic_DNA"/>
</dbReference>
<dbReference type="SUPFAM" id="SSF53613">
    <property type="entry name" value="Ribokinase-like"/>
    <property type="match status" value="1"/>
</dbReference>
<dbReference type="GO" id="GO:0016301">
    <property type="term" value="F:kinase activity"/>
    <property type="evidence" value="ECO:0007669"/>
    <property type="project" value="UniProtKB-KW"/>
</dbReference>
<accession>A0ABV0FW40</accession>
<dbReference type="Pfam" id="PF00294">
    <property type="entry name" value="PfkB"/>
    <property type="match status" value="1"/>
</dbReference>
<dbReference type="RefSeq" id="WP_347702965.1">
    <property type="nucleotide sequence ID" value="NZ_JBDPZD010000001.1"/>
</dbReference>
<reference evidence="4 5" key="1">
    <citation type="submission" date="2024-05" db="EMBL/GenBank/DDBJ databases">
        <title>Roseateles sp. DJS-2-20 16S ribosomal RNA gene Genome sequencing and assembly.</title>
        <authorList>
            <person name="Woo H."/>
        </authorList>
    </citation>
    <scope>NUCLEOTIDE SEQUENCE [LARGE SCALE GENOMIC DNA]</scope>
    <source>
        <strain evidence="4 5">DJS-2-20</strain>
    </source>
</reference>
<comment type="caution">
    <text evidence="4">The sequence shown here is derived from an EMBL/GenBank/DDBJ whole genome shotgun (WGS) entry which is preliminary data.</text>
</comment>
<keyword evidence="1" id="KW-0808">Transferase</keyword>
<protein>
    <submittedName>
        <fullName evidence="4">Carbohydrate kinase family protein</fullName>
    </submittedName>
</protein>
<dbReference type="InterPro" id="IPR011611">
    <property type="entry name" value="PfkB_dom"/>
</dbReference>
<keyword evidence="2 4" id="KW-0418">Kinase</keyword>
<sequence>MVERIVCVGGINLDRKLRPLASLIRGSSNPCTALESPGGVARNVAENLARLGVPVSLVGAVGDDLAGRALLEAAAASGIDVGPVLRLRGQTTDSYTALLQADGELAYGLAAMPLVERVNSWALAASRALRAEAACVILDGNLPPDAVASLIAEGSRLLAYVSVSEPKMARLPQALAGLNLLLLNRAELLALDPDPERALQQLHARGCQRVLVSLGTEGLLVSEPTGLGRQTLAAPPVDEVLDVTGAGDALAAGVCAWLCRRPDDLFGAARLGQHLAALTVQCEQSVSPQLSLQLLPP</sequence>
<evidence type="ECO:0000313" key="4">
    <source>
        <dbReference type="EMBL" id="MEO3690132.1"/>
    </source>
</evidence>
<evidence type="ECO:0000259" key="3">
    <source>
        <dbReference type="Pfam" id="PF00294"/>
    </source>
</evidence>